<comment type="caution">
    <text evidence="4">The sequence shown here is derived from an EMBL/GenBank/DDBJ whole genome shotgun (WGS) entry which is preliminary data.</text>
</comment>
<comment type="similarity">
    <text evidence="1 2">Belongs to the BioY family.</text>
</comment>
<feature type="transmembrane region" description="Helical" evidence="3">
    <location>
        <begin position="45"/>
        <end position="65"/>
    </location>
</feature>
<evidence type="ECO:0000256" key="2">
    <source>
        <dbReference type="PIRNR" id="PIRNR016661"/>
    </source>
</evidence>
<dbReference type="Gene3D" id="1.10.1760.20">
    <property type="match status" value="1"/>
</dbReference>
<gene>
    <name evidence="4" type="ORF">FJ657_10750</name>
</gene>
<dbReference type="GO" id="GO:0005886">
    <property type="term" value="C:plasma membrane"/>
    <property type="evidence" value="ECO:0007669"/>
    <property type="project" value="UniProtKB-SubCell"/>
</dbReference>
<organism evidence="4 5">
    <name type="scientific">Schumannella soli</name>
    <dbReference type="NCBI Taxonomy" id="2590779"/>
    <lineage>
        <taxon>Bacteria</taxon>
        <taxon>Bacillati</taxon>
        <taxon>Actinomycetota</taxon>
        <taxon>Actinomycetes</taxon>
        <taxon>Micrococcales</taxon>
        <taxon>Microbacteriaceae</taxon>
        <taxon>Schumannella</taxon>
    </lineage>
</organism>
<reference evidence="4 5" key="1">
    <citation type="submission" date="2019-06" db="EMBL/GenBank/DDBJ databases">
        <authorList>
            <person name="Li F."/>
        </authorList>
    </citation>
    <scope>NUCLEOTIDE SEQUENCE [LARGE SCALE GENOMIC DNA]</scope>
    <source>
        <strain evidence="4 5">10F1D-1</strain>
    </source>
</reference>
<dbReference type="AlphaFoldDB" id="A0A506Y764"/>
<dbReference type="InterPro" id="IPR003784">
    <property type="entry name" value="BioY"/>
</dbReference>
<feature type="transmembrane region" description="Helical" evidence="3">
    <location>
        <begin position="128"/>
        <end position="149"/>
    </location>
</feature>
<evidence type="ECO:0000313" key="4">
    <source>
        <dbReference type="EMBL" id="TPW76259.1"/>
    </source>
</evidence>
<evidence type="ECO:0000313" key="5">
    <source>
        <dbReference type="Proteomes" id="UP000316252"/>
    </source>
</evidence>
<keyword evidence="2 3" id="KW-0472">Membrane</keyword>
<protein>
    <recommendedName>
        <fullName evidence="2">Biotin transporter</fullName>
    </recommendedName>
</protein>
<accession>A0A506Y764</accession>
<feature type="transmembrane region" description="Helical" evidence="3">
    <location>
        <begin position="21"/>
        <end position="39"/>
    </location>
</feature>
<dbReference type="PANTHER" id="PTHR34295:SF1">
    <property type="entry name" value="BIOTIN TRANSPORTER BIOY"/>
    <property type="match status" value="1"/>
</dbReference>
<feature type="transmembrane region" description="Helical" evidence="3">
    <location>
        <begin position="98"/>
        <end position="116"/>
    </location>
</feature>
<comment type="subcellular location">
    <subcellularLocation>
        <location evidence="2">Cell membrane</location>
        <topology evidence="2">Multi-pass membrane protein</topology>
    </subcellularLocation>
</comment>
<dbReference type="PANTHER" id="PTHR34295">
    <property type="entry name" value="BIOTIN TRANSPORTER BIOY"/>
    <property type="match status" value="1"/>
</dbReference>
<dbReference type="GO" id="GO:0015225">
    <property type="term" value="F:biotin transmembrane transporter activity"/>
    <property type="evidence" value="ECO:0007669"/>
    <property type="project" value="UniProtKB-UniRule"/>
</dbReference>
<dbReference type="Proteomes" id="UP000316252">
    <property type="component" value="Unassembled WGS sequence"/>
</dbReference>
<dbReference type="RefSeq" id="WP_141163615.1">
    <property type="nucleotide sequence ID" value="NZ_VHQG01000002.1"/>
</dbReference>
<keyword evidence="3" id="KW-0812">Transmembrane</keyword>
<dbReference type="Pfam" id="PF02632">
    <property type="entry name" value="BioY"/>
    <property type="match status" value="1"/>
</dbReference>
<keyword evidence="3" id="KW-1133">Transmembrane helix</keyword>
<sequence length="214" mass="21799">MSGASPRLVLADRVIRRSLGVDVLLVVGAVLLTALLAQASIPLPIVPITGQTLAVLLVGASLGAARGAIAMILYAALGAAGAPVFSGLSSGVHVLTGPSGGFIVSYVASAAFVGWLSEHEWDRRRLRALLTFLAGTVVTFAIGVPWLYASFTALGPAAWSGIADTPFQAALLSGLVPFIPGGIVKAGIAALLIPLCWRGADALAARRERRLAAA</sequence>
<evidence type="ECO:0000256" key="1">
    <source>
        <dbReference type="ARBA" id="ARBA00010692"/>
    </source>
</evidence>
<dbReference type="OrthoDB" id="1496139at2"/>
<evidence type="ECO:0000256" key="3">
    <source>
        <dbReference type="SAM" id="Phobius"/>
    </source>
</evidence>
<keyword evidence="5" id="KW-1185">Reference proteome</keyword>
<keyword evidence="2" id="KW-1003">Cell membrane</keyword>
<proteinExistence type="inferred from homology"/>
<keyword evidence="2" id="KW-0813">Transport</keyword>
<name>A0A506Y764_9MICO</name>
<dbReference type="EMBL" id="VHQG01000002">
    <property type="protein sequence ID" value="TPW76259.1"/>
    <property type="molecule type" value="Genomic_DNA"/>
</dbReference>
<dbReference type="PIRSF" id="PIRSF016661">
    <property type="entry name" value="BioY"/>
    <property type="match status" value="1"/>
</dbReference>
<feature type="transmembrane region" description="Helical" evidence="3">
    <location>
        <begin position="169"/>
        <end position="197"/>
    </location>
</feature>